<protein>
    <recommendedName>
        <fullName evidence="3">Ribbon-helix-helix protein CopG domain-containing protein</fullName>
    </recommendedName>
</protein>
<evidence type="ECO:0008006" key="3">
    <source>
        <dbReference type="Google" id="ProtNLM"/>
    </source>
</evidence>
<dbReference type="AlphaFoldDB" id="A0A0W1JL28"/>
<gene>
    <name evidence="1" type="ORF">AT727_19135</name>
</gene>
<accession>A0A0W1JL28</accession>
<dbReference type="RefSeq" id="WP_058490946.1">
    <property type="nucleotide sequence ID" value="NZ_LOCK01000014.1"/>
</dbReference>
<proteinExistence type="predicted"/>
<name>A0A0W1JL28_DESHA</name>
<sequence length="135" mass="15435">MAEENKKRFPLWMYPKTQQRVQELYEKDNCKSQSEFIEKAIRFYCGYISAEDSMKFLPTAITSAMSGIIGTSENRIARVMFKLAVEMSMMMNIIASIAEVDENTLHRLRGKCVADVKKSIGSVNFEDVAKFQKGD</sequence>
<comment type="caution">
    <text evidence="1">The sequence shown here is derived from an EMBL/GenBank/DDBJ whole genome shotgun (WGS) entry which is preliminary data.</text>
</comment>
<dbReference type="OrthoDB" id="1734420at2"/>
<organism evidence="1 2">
    <name type="scientific">Desulfitobacterium hafniense</name>
    <name type="common">Desulfitobacterium frappieri</name>
    <dbReference type="NCBI Taxonomy" id="49338"/>
    <lineage>
        <taxon>Bacteria</taxon>
        <taxon>Bacillati</taxon>
        <taxon>Bacillota</taxon>
        <taxon>Clostridia</taxon>
        <taxon>Eubacteriales</taxon>
        <taxon>Desulfitobacteriaceae</taxon>
        <taxon>Desulfitobacterium</taxon>
    </lineage>
</organism>
<evidence type="ECO:0000313" key="1">
    <source>
        <dbReference type="EMBL" id="KTE92468.1"/>
    </source>
</evidence>
<reference evidence="1 2" key="1">
    <citation type="submission" date="2015-12" db="EMBL/GenBank/DDBJ databases">
        <title>Draft Genome Sequence of Desulfitobacterium hafniense Strain DH, a Sulfate-reducing Bacterium Isolated from Paddy Soils.</title>
        <authorList>
            <person name="Bao P."/>
            <person name="Zhang X."/>
            <person name="Li G."/>
        </authorList>
    </citation>
    <scope>NUCLEOTIDE SEQUENCE [LARGE SCALE GENOMIC DNA]</scope>
    <source>
        <strain evidence="1 2">DH</strain>
    </source>
</reference>
<dbReference type="EMBL" id="LOCK01000014">
    <property type="protein sequence ID" value="KTE92468.1"/>
    <property type="molecule type" value="Genomic_DNA"/>
</dbReference>
<evidence type="ECO:0000313" key="2">
    <source>
        <dbReference type="Proteomes" id="UP000054623"/>
    </source>
</evidence>
<dbReference type="Proteomes" id="UP000054623">
    <property type="component" value="Unassembled WGS sequence"/>
</dbReference>